<organism evidence="6 7">
    <name type="scientific">Scytalidium lignicola</name>
    <name type="common">Hyphomycete</name>
    <dbReference type="NCBI Taxonomy" id="5539"/>
    <lineage>
        <taxon>Eukaryota</taxon>
        <taxon>Fungi</taxon>
        <taxon>Dikarya</taxon>
        <taxon>Ascomycota</taxon>
        <taxon>Pezizomycotina</taxon>
        <taxon>Leotiomycetes</taxon>
        <taxon>Leotiomycetes incertae sedis</taxon>
        <taxon>Scytalidium</taxon>
    </lineage>
</organism>
<dbReference type="SUPFAM" id="SSF56425">
    <property type="entry name" value="Succinate dehydrogenase/fumarate reductase flavoprotein, catalytic domain"/>
    <property type="match status" value="1"/>
</dbReference>
<evidence type="ECO:0000259" key="5">
    <source>
        <dbReference type="Pfam" id="PF00890"/>
    </source>
</evidence>
<feature type="domain" description="FAD-dependent oxidoreductase 2 FAD-binding" evidence="5">
    <location>
        <begin position="9"/>
        <end position="475"/>
    </location>
</feature>
<dbReference type="Gene3D" id="3.90.700.10">
    <property type="entry name" value="Succinate dehydrogenase/fumarate reductase flavoprotein, catalytic domain"/>
    <property type="match status" value="1"/>
</dbReference>
<proteinExistence type="predicted"/>
<evidence type="ECO:0000313" key="7">
    <source>
        <dbReference type="Proteomes" id="UP000258309"/>
    </source>
</evidence>
<sequence length="523" mass="56567">MMQEIRDFDVIVVGGGNAALVAALTAYDAGARVAVLEAANKSERGGNSRFAGAIFRIPHNGLDDIKPLLCEEALPKAKRCTVQPYTHEDYAADIMHTSKGKADPGLVKTLLDNSRETVKWMQEKGVHWQLTLSKFFEEDQIDKGVLDIPAGVAMMAVGEGVGLTDDLWAAVERTSITVFYSTPASDLLTLGDHILGVKTRLADVNAAFYGQVILACGGFEANPRLRRQFLGDGWDLVVVRGTRFNTGLMLEKAIAAGAQSFGHWGGAHATPQDLDAPRIGDLRMTDKKSRYSYPFGISVNIHGLRFMDEGEEHFGLTYAKTGAAVGRQPETKAFQIFDQKCLNLLEPRYSTGTPVVADTMVELATKLGINVTNFVNTVDEYNAACNPIHPFDALHLDGNSTGNSLVILKSNWALPLDKGPFVAYAVTVGITFTYGGLRTDPNAQVLNNEGNHMSGLWAVGEMQGGLFYFNYPGGAGLTKGAVFGRIAGRLAAERARKIGKKSEDCKTIDEILSVTNINSNPHP</sequence>
<evidence type="ECO:0000256" key="4">
    <source>
        <dbReference type="ARBA" id="ARBA00023002"/>
    </source>
</evidence>
<dbReference type="PANTHER" id="PTHR43400">
    <property type="entry name" value="FUMARATE REDUCTASE"/>
    <property type="match status" value="1"/>
</dbReference>
<dbReference type="Pfam" id="PF00890">
    <property type="entry name" value="FAD_binding_2"/>
    <property type="match status" value="1"/>
</dbReference>
<protein>
    <recommendedName>
        <fullName evidence="5">FAD-dependent oxidoreductase 2 FAD-binding domain-containing protein</fullName>
    </recommendedName>
</protein>
<evidence type="ECO:0000256" key="1">
    <source>
        <dbReference type="ARBA" id="ARBA00001974"/>
    </source>
</evidence>
<reference evidence="6 7" key="1">
    <citation type="submission" date="2018-05" db="EMBL/GenBank/DDBJ databases">
        <title>Draft genome sequence of Scytalidium lignicola DSM 105466, a ubiquitous saprotrophic fungus.</title>
        <authorList>
            <person name="Buettner E."/>
            <person name="Gebauer A.M."/>
            <person name="Hofrichter M."/>
            <person name="Liers C."/>
            <person name="Kellner H."/>
        </authorList>
    </citation>
    <scope>NUCLEOTIDE SEQUENCE [LARGE SCALE GENOMIC DNA]</scope>
    <source>
        <strain evidence="6 7">DSM 105466</strain>
    </source>
</reference>
<gene>
    <name evidence="6" type="ORF">B7463_g10287</name>
</gene>
<dbReference type="EMBL" id="NCSJ02000288">
    <property type="protein sequence ID" value="RFU26056.1"/>
    <property type="molecule type" value="Genomic_DNA"/>
</dbReference>
<name>A0A3E2GY39_SCYLI</name>
<dbReference type="AlphaFoldDB" id="A0A3E2GY39"/>
<dbReference type="OrthoDB" id="7777654at2759"/>
<dbReference type="SUPFAM" id="SSF51905">
    <property type="entry name" value="FAD/NAD(P)-binding domain"/>
    <property type="match status" value="1"/>
</dbReference>
<evidence type="ECO:0000256" key="2">
    <source>
        <dbReference type="ARBA" id="ARBA00022630"/>
    </source>
</evidence>
<comment type="cofactor">
    <cofactor evidence="1">
        <name>FAD</name>
        <dbReference type="ChEBI" id="CHEBI:57692"/>
    </cofactor>
</comment>
<comment type="caution">
    <text evidence="6">The sequence shown here is derived from an EMBL/GenBank/DDBJ whole genome shotgun (WGS) entry which is preliminary data.</text>
</comment>
<dbReference type="InterPro" id="IPR050315">
    <property type="entry name" value="FAD-oxidoreductase_2"/>
</dbReference>
<dbReference type="InterPro" id="IPR036188">
    <property type="entry name" value="FAD/NAD-bd_sf"/>
</dbReference>
<dbReference type="STRING" id="5539.A0A3E2GY39"/>
<dbReference type="GO" id="GO:0016491">
    <property type="term" value="F:oxidoreductase activity"/>
    <property type="evidence" value="ECO:0007669"/>
    <property type="project" value="UniProtKB-KW"/>
</dbReference>
<dbReference type="InterPro" id="IPR027477">
    <property type="entry name" value="Succ_DH/fumarate_Rdtase_cat_sf"/>
</dbReference>
<keyword evidence="2" id="KW-0285">Flavoprotein</keyword>
<evidence type="ECO:0000313" key="6">
    <source>
        <dbReference type="EMBL" id="RFU26056.1"/>
    </source>
</evidence>
<dbReference type="PRINTS" id="PR00411">
    <property type="entry name" value="PNDRDTASEI"/>
</dbReference>
<dbReference type="Proteomes" id="UP000258309">
    <property type="component" value="Unassembled WGS sequence"/>
</dbReference>
<feature type="non-terminal residue" evidence="6">
    <location>
        <position position="523"/>
    </location>
</feature>
<dbReference type="PANTHER" id="PTHR43400:SF7">
    <property type="entry name" value="FAD-DEPENDENT OXIDOREDUCTASE 2 FAD BINDING DOMAIN-CONTAINING PROTEIN"/>
    <property type="match status" value="1"/>
</dbReference>
<dbReference type="InterPro" id="IPR003953">
    <property type="entry name" value="FAD-dep_OxRdtase_2_FAD-bd"/>
</dbReference>
<dbReference type="Gene3D" id="3.50.50.60">
    <property type="entry name" value="FAD/NAD(P)-binding domain"/>
    <property type="match status" value="1"/>
</dbReference>
<feature type="non-terminal residue" evidence="6">
    <location>
        <position position="1"/>
    </location>
</feature>
<dbReference type="OMA" id="NRHGHIY"/>
<keyword evidence="4" id="KW-0560">Oxidoreductase</keyword>
<dbReference type="NCBIfam" id="NF006130">
    <property type="entry name" value="PRK08274.1"/>
    <property type="match status" value="1"/>
</dbReference>
<evidence type="ECO:0000256" key="3">
    <source>
        <dbReference type="ARBA" id="ARBA00022827"/>
    </source>
</evidence>
<keyword evidence="3" id="KW-0274">FAD</keyword>
<keyword evidence="7" id="KW-1185">Reference proteome</keyword>
<accession>A0A3E2GY39</accession>